<evidence type="ECO:0000313" key="2">
    <source>
        <dbReference type="EMBL" id="ERN04930.1"/>
    </source>
</evidence>
<protein>
    <submittedName>
        <fullName evidence="2">Uncharacterized protein</fullName>
    </submittedName>
</protein>
<feature type="region of interest" description="Disordered" evidence="1">
    <location>
        <begin position="284"/>
        <end position="304"/>
    </location>
</feature>
<reference evidence="3" key="1">
    <citation type="journal article" date="2013" name="Science">
        <title>The Amborella genome and the evolution of flowering plants.</title>
        <authorList>
            <consortium name="Amborella Genome Project"/>
        </authorList>
    </citation>
    <scope>NUCLEOTIDE SEQUENCE [LARGE SCALE GENOMIC DNA]</scope>
</reference>
<dbReference type="AlphaFoldDB" id="W1PD05"/>
<dbReference type="InterPro" id="IPR050390">
    <property type="entry name" value="C5-Methyltransferase"/>
</dbReference>
<organism evidence="2 3">
    <name type="scientific">Amborella trichopoda</name>
    <dbReference type="NCBI Taxonomy" id="13333"/>
    <lineage>
        <taxon>Eukaryota</taxon>
        <taxon>Viridiplantae</taxon>
        <taxon>Streptophyta</taxon>
        <taxon>Embryophyta</taxon>
        <taxon>Tracheophyta</taxon>
        <taxon>Spermatophyta</taxon>
        <taxon>Magnoliopsida</taxon>
        <taxon>Amborellales</taxon>
        <taxon>Amborellaceae</taxon>
        <taxon>Amborella</taxon>
    </lineage>
</organism>
<evidence type="ECO:0000256" key="1">
    <source>
        <dbReference type="SAM" id="MobiDB-lite"/>
    </source>
</evidence>
<proteinExistence type="predicted"/>
<sequence length="304" mass="35075">MLETVKPHIDFVADQFVVLDQEFSKFKAIKKYMRLFKEDMEKIKMLRQENMVNRRKFSGPSHSIHECNAKFDKKASKVKDGEKVIMEVAMDTRKLEGIEVVDDELVAFSMAGTIDIENTWAQRSLKGFDMLDDGETVQPFKNLEYSRLYILEIQPSYNSNKPDLGVRCKSFGPAVSCASPDLEFDEFCRELVSDTLPRFDTFKDEETTRNYVNSHLGFRTEQLIGLDGISFFDRPLIKSITEKFNVVKALDRKECGSFLSLYDKNWWIKICQSEDTTLAETTKKREIKVPQGQSSEPSNSKVSF</sequence>
<keyword evidence="3" id="KW-1185">Reference proteome</keyword>
<accession>W1PD05</accession>
<name>W1PD05_AMBTC</name>
<gene>
    <name evidence="2" type="ORF">AMTR_s00080p00109490</name>
</gene>
<dbReference type="Gramene" id="ERN04930">
    <property type="protein sequence ID" value="ERN04930"/>
    <property type="gene ID" value="AMTR_s00080p00109490"/>
</dbReference>
<dbReference type="Proteomes" id="UP000017836">
    <property type="component" value="Unassembled WGS sequence"/>
</dbReference>
<dbReference type="PANTHER" id="PTHR10629:SF50">
    <property type="entry name" value="DNA (CYTOSINE-5)-METHYLTRANSFERASE CMT3"/>
    <property type="match status" value="1"/>
</dbReference>
<dbReference type="HOGENOM" id="CLU_916281_0_0_1"/>
<dbReference type="EMBL" id="KI394095">
    <property type="protein sequence ID" value="ERN04930.1"/>
    <property type="molecule type" value="Genomic_DNA"/>
</dbReference>
<feature type="compositionally biased region" description="Polar residues" evidence="1">
    <location>
        <begin position="291"/>
        <end position="304"/>
    </location>
</feature>
<evidence type="ECO:0000313" key="3">
    <source>
        <dbReference type="Proteomes" id="UP000017836"/>
    </source>
</evidence>
<dbReference type="PANTHER" id="PTHR10629">
    <property type="entry name" value="CYTOSINE-SPECIFIC METHYLTRANSFERASE"/>
    <property type="match status" value="1"/>
</dbReference>